<feature type="signal peptide" evidence="1">
    <location>
        <begin position="1"/>
        <end position="24"/>
    </location>
</feature>
<evidence type="ECO:0000313" key="2">
    <source>
        <dbReference type="EMBL" id="WOO40566.1"/>
    </source>
</evidence>
<dbReference type="AlphaFoldDB" id="A0AAQ3L7M1"/>
<dbReference type="Proteomes" id="UP001304300">
    <property type="component" value="Chromosome"/>
</dbReference>
<keyword evidence="1" id="KW-0732">Signal</keyword>
<proteinExistence type="predicted"/>
<keyword evidence="3" id="KW-1185">Reference proteome</keyword>
<dbReference type="RefSeq" id="WP_317832666.1">
    <property type="nucleotide sequence ID" value="NZ_CP136920.1"/>
</dbReference>
<dbReference type="EMBL" id="CP136920">
    <property type="protein sequence ID" value="WOO40566.1"/>
    <property type="molecule type" value="Genomic_DNA"/>
</dbReference>
<reference evidence="2 3" key="1">
    <citation type="submission" date="2023-10" db="EMBL/GenBank/DDBJ databases">
        <title>Rubellicoccus peritrichatus gen. nov., sp. nov., isolated from an algae of coral reef tank.</title>
        <authorList>
            <person name="Luo J."/>
        </authorList>
    </citation>
    <scope>NUCLEOTIDE SEQUENCE [LARGE SCALE GENOMIC DNA]</scope>
    <source>
        <strain evidence="2 3">CR14</strain>
    </source>
</reference>
<sequence length="309" mass="33872">MNKLRISIASLIIGAIAASTPLNAQTISSGDSVLNFLSPQTPLGISISQGIENSFGSDLKSPGTGDLSILRLDTNLTYSKSYDLSFFRAGFTYEYSDYDWSNASPFSKTNSFGLNGFGLHTFEKDRPWGVFGLASLRWGAEDNASLGEGFSFLGAVGPTYSFSKKLRIGAGLMVITQPQQATRYLPIVTLNWEINDHWSIRTFNGATVTYDLNADKETRLDFTVQYETRDFVLKTQTSPTGITDEPAVAEESVIVVFGVTQKIGGPFFVRAYLEGNLFREFELRADGNKYQTIKSDPAIGLGFQVGANF</sequence>
<protein>
    <submittedName>
        <fullName evidence="2">Uncharacterized protein</fullName>
    </submittedName>
</protein>
<dbReference type="KEGG" id="puo:RZN69_18245"/>
<evidence type="ECO:0000256" key="1">
    <source>
        <dbReference type="SAM" id="SignalP"/>
    </source>
</evidence>
<evidence type="ECO:0000313" key="3">
    <source>
        <dbReference type="Proteomes" id="UP001304300"/>
    </source>
</evidence>
<name>A0AAQ3L7M1_9BACT</name>
<accession>A0AAQ3L7M1</accession>
<gene>
    <name evidence="2" type="ORF">RZN69_18245</name>
</gene>
<organism evidence="2 3">
    <name type="scientific">Rubellicoccus peritrichatus</name>
    <dbReference type="NCBI Taxonomy" id="3080537"/>
    <lineage>
        <taxon>Bacteria</taxon>
        <taxon>Pseudomonadati</taxon>
        <taxon>Verrucomicrobiota</taxon>
        <taxon>Opitutia</taxon>
        <taxon>Puniceicoccales</taxon>
        <taxon>Cerasicoccaceae</taxon>
        <taxon>Rubellicoccus</taxon>
    </lineage>
</organism>
<feature type="chain" id="PRO_5042923481" evidence="1">
    <location>
        <begin position="25"/>
        <end position="309"/>
    </location>
</feature>